<organism evidence="2 3">
    <name type="scientific">Facklamia languida CCUG 37842</name>
    <dbReference type="NCBI Taxonomy" id="883113"/>
    <lineage>
        <taxon>Bacteria</taxon>
        <taxon>Bacillati</taxon>
        <taxon>Bacillota</taxon>
        <taxon>Bacilli</taxon>
        <taxon>Lactobacillales</taxon>
        <taxon>Aerococcaceae</taxon>
        <taxon>Facklamia</taxon>
    </lineage>
</organism>
<name>H3NIU1_9LACT</name>
<dbReference type="InterPro" id="IPR022496">
    <property type="entry name" value="T6A_TsaB"/>
</dbReference>
<evidence type="ECO:0000313" key="3">
    <source>
        <dbReference type="Proteomes" id="UP000006190"/>
    </source>
</evidence>
<dbReference type="Pfam" id="PF00814">
    <property type="entry name" value="TsaD"/>
    <property type="match status" value="1"/>
</dbReference>
<accession>H3NIU1</accession>
<dbReference type="PATRIC" id="fig|883113.3.peg.778"/>
<gene>
    <name evidence="2" type="ORF">HMPREF9708_00780</name>
</gene>
<protein>
    <submittedName>
        <fullName evidence="2">Universal bacterial protein YeaZ</fullName>
    </submittedName>
</protein>
<dbReference type="InterPro" id="IPR000905">
    <property type="entry name" value="Gcp-like_dom"/>
</dbReference>
<sequence length="258" mass="28756">MKCLALDTSTSTLSLSLFQEGELLASRSSNITKQHGEHLLNQVAQILDQAQWQASQLDALYLGQGPGSYTGLRIGATMAKVWAKNLGCSLYACSSLALMAGQIQDPGENLILVPLMDARRGTAYTGAYQWQAGQLVQLVEDQHVDWQEWVESTLCPALESTCNRSCLVFITTDGWDLVDLVKDQLVSLLPYHVITGHHAWPDTRSALIVPHEEVQDIDTFTPFYAHLTLAEQEWAQRNAKEINKHEKYVEQTNETNLS</sequence>
<feature type="domain" description="Gcp-like" evidence="1">
    <location>
        <begin position="32"/>
        <end position="150"/>
    </location>
</feature>
<dbReference type="InterPro" id="IPR043129">
    <property type="entry name" value="ATPase_NBD"/>
</dbReference>
<dbReference type="Proteomes" id="UP000006190">
    <property type="component" value="Unassembled WGS sequence"/>
</dbReference>
<proteinExistence type="predicted"/>
<reference evidence="2 3" key="1">
    <citation type="submission" date="2012-01" db="EMBL/GenBank/DDBJ databases">
        <title>The Genome Sequence of Facklamia languida CCUG 37842.</title>
        <authorList>
            <consortium name="The Broad Institute Genome Sequencing Platform"/>
            <person name="Earl A."/>
            <person name="Ward D."/>
            <person name="Feldgarden M."/>
            <person name="Gevers D."/>
            <person name="Huys G."/>
            <person name="Young S.K."/>
            <person name="Zeng Q."/>
            <person name="Gargeya S."/>
            <person name="Fitzgerald M."/>
            <person name="Haas B."/>
            <person name="Abouelleil A."/>
            <person name="Alvarado L."/>
            <person name="Arachchi H.M."/>
            <person name="Berlin A."/>
            <person name="Chapman S.B."/>
            <person name="Gearin G."/>
            <person name="Goldberg J."/>
            <person name="Griggs A."/>
            <person name="Gujja S."/>
            <person name="Hansen M."/>
            <person name="Heiman D."/>
            <person name="Howarth C."/>
            <person name="Larimer J."/>
            <person name="Lui A."/>
            <person name="MacDonald P.J.P."/>
            <person name="McCowen C."/>
            <person name="Montmayeur A."/>
            <person name="Murphy C."/>
            <person name="Neiman D."/>
            <person name="Pearson M."/>
            <person name="Priest M."/>
            <person name="Roberts A."/>
            <person name="Saif S."/>
            <person name="Shea T."/>
            <person name="Sisk P."/>
            <person name="Stolte C."/>
            <person name="Sykes S."/>
            <person name="Wortman J."/>
            <person name="Nusbaum C."/>
            <person name="Birren B."/>
        </authorList>
    </citation>
    <scope>NUCLEOTIDE SEQUENCE [LARGE SCALE GENOMIC DNA]</scope>
    <source>
        <strain evidence="2 3">CCUG 37842</strain>
    </source>
</reference>
<keyword evidence="3" id="KW-1185">Reference proteome</keyword>
<dbReference type="SUPFAM" id="SSF53067">
    <property type="entry name" value="Actin-like ATPase domain"/>
    <property type="match status" value="1"/>
</dbReference>
<dbReference type="RefSeq" id="WP_006308807.1">
    <property type="nucleotide sequence ID" value="NZ_JH601133.1"/>
</dbReference>
<evidence type="ECO:0000313" key="2">
    <source>
        <dbReference type="EMBL" id="EHR37219.1"/>
    </source>
</evidence>
<comment type="caution">
    <text evidence="2">The sequence shown here is derived from an EMBL/GenBank/DDBJ whole genome shotgun (WGS) entry which is preliminary data.</text>
</comment>
<dbReference type="GO" id="GO:0002949">
    <property type="term" value="P:tRNA threonylcarbamoyladenosine modification"/>
    <property type="evidence" value="ECO:0007669"/>
    <property type="project" value="InterPro"/>
</dbReference>
<dbReference type="Gene3D" id="3.30.420.40">
    <property type="match status" value="2"/>
</dbReference>
<dbReference type="AlphaFoldDB" id="H3NIU1"/>
<dbReference type="STRING" id="883113.HMPREF9708_00780"/>
<dbReference type="eggNOG" id="COG1214">
    <property type="taxonomic scope" value="Bacteria"/>
</dbReference>
<dbReference type="EMBL" id="AGEG01000009">
    <property type="protein sequence ID" value="EHR37219.1"/>
    <property type="molecule type" value="Genomic_DNA"/>
</dbReference>
<evidence type="ECO:0000259" key="1">
    <source>
        <dbReference type="Pfam" id="PF00814"/>
    </source>
</evidence>
<dbReference type="NCBIfam" id="TIGR03725">
    <property type="entry name" value="T6A_YeaZ"/>
    <property type="match status" value="1"/>
</dbReference>
<dbReference type="HOGENOM" id="CLU_064886_0_1_9"/>